<evidence type="ECO:0000313" key="11">
    <source>
        <dbReference type="Proteomes" id="UP001276659"/>
    </source>
</evidence>
<evidence type="ECO:0000256" key="4">
    <source>
        <dbReference type="ARBA" id="ARBA00022989"/>
    </source>
</evidence>
<dbReference type="GO" id="GO:0071763">
    <property type="term" value="P:nuclear membrane organization"/>
    <property type="evidence" value="ECO:0007669"/>
    <property type="project" value="TreeGrafter"/>
</dbReference>
<reference evidence="10" key="1">
    <citation type="submission" date="2022-11" db="EMBL/GenBank/DDBJ databases">
        <title>Chromosomal genome sequence assembly and mating type (MAT) locus characterization of the leprose asexual lichenized fungus Lepraria neglecta (Nyl.) Erichsen.</title>
        <authorList>
            <person name="Allen J.L."/>
            <person name="Pfeffer B."/>
        </authorList>
    </citation>
    <scope>NUCLEOTIDE SEQUENCE</scope>
    <source>
        <strain evidence="10">Allen 5258</strain>
    </source>
</reference>
<evidence type="ECO:0000256" key="3">
    <source>
        <dbReference type="ARBA" id="ARBA00022692"/>
    </source>
</evidence>
<feature type="compositionally biased region" description="Basic and acidic residues" evidence="7">
    <location>
        <begin position="164"/>
        <end position="174"/>
    </location>
</feature>
<dbReference type="PANTHER" id="PTHR47808:SF2">
    <property type="entry name" value="LEM DOMAIN-CONTAINING PROTEIN 2"/>
    <property type="match status" value="1"/>
</dbReference>
<feature type="domain" description="Man1/Src1-like C-terminal" evidence="8">
    <location>
        <begin position="320"/>
        <end position="642"/>
    </location>
</feature>
<dbReference type="CDD" id="cd12935">
    <property type="entry name" value="LEM_like"/>
    <property type="match status" value="1"/>
</dbReference>
<evidence type="ECO:0000256" key="2">
    <source>
        <dbReference type="ARBA" id="ARBA00022553"/>
    </source>
</evidence>
<feature type="domain" description="HeH/LEM" evidence="9">
    <location>
        <begin position="17"/>
        <end position="50"/>
    </location>
</feature>
<dbReference type="Gene3D" id="1.10.720.40">
    <property type="match status" value="1"/>
</dbReference>
<gene>
    <name evidence="10" type="ORF">OEA41_002212</name>
</gene>
<dbReference type="AlphaFoldDB" id="A0AAD9ZB49"/>
<comment type="caution">
    <text evidence="10">The sequence shown here is derived from an EMBL/GenBank/DDBJ whole genome shotgun (WGS) entry which is preliminary data.</text>
</comment>
<feature type="compositionally biased region" description="Polar residues" evidence="7">
    <location>
        <begin position="194"/>
        <end position="203"/>
    </location>
</feature>
<sequence>MASPEDDLEYLSPSFDPASLTMPRLRNILMSHDITYPASAKKPLLVDIFTQELKPKARKILAARDSVRRTSRGITDMPSSQEGTVNGDHDDDAASMPPPPVPDTPRQRRSRKTERLSAEPIQESPASSRTPGGRRNASKHARQSDTDTDRDLEDKRPSVRKSRKSEARPTVKMEEPEDAPVRPPMRGGVFSDENPFQSGSSPSAPGEHRRRSAGTSNEKRKNSSNRRRTEGILSSAVKQEDGIVVPTSKIFEVSLSRLNQPAIKKESEDEMEAGKDFTPEEQLDLVRERAAKGEADILPPRRKKRSKKSAIPKSAPWVVLMALMGGYGTWWRQEKLAVGYCGIGRPSNAISNVQIPEWANALQPTCEPCPQHAICYQNMETRCENDFVLQPHPLSLGGLVPLPPTCEPDGEKVRRVKTVADRAVEELRERKAQAECGTLKDNKGKDIPAEIDEQDLKKEVSKKRRRGMSEAEFEDLWKGAIGEIMGREEVISSSDGTHLHLSSTSLARLPLTCAIKRSARLTLARHRLSLSVITLSIATLLCIRSMILTARSDTARVPSLVATTLDRLATQAALHTRGDAAESWISVGQLRDDVLRDEFSDKRRESMWKRVRAVVEKNANVRASVREGRGGDVSRVWEWIGSVGLLDEPWSGGRGSGAGMRVSFGGLIDDGTPDGRASSPVAGGGKEMVEQRKWDEGRPIY</sequence>
<evidence type="ECO:0000256" key="7">
    <source>
        <dbReference type="SAM" id="MobiDB-lite"/>
    </source>
</evidence>
<feature type="region of interest" description="Disordered" evidence="7">
    <location>
        <begin position="667"/>
        <end position="701"/>
    </location>
</feature>
<keyword evidence="6" id="KW-0539">Nucleus</keyword>
<dbReference type="InterPro" id="IPR044780">
    <property type="entry name" value="Heh2/Src1"/>
</dbReference>
<dbReference type="PANTHER" id="PTHR47808">
    <property type="entry name" value="INNER NUCLEAR MEMBRANE PROTEIN HEH2-RELATED"/>
    <property type="match status" value="1"/>
</dbReference>
<evidence type="ECO:0008006" key="12">
    <source>
        <dbReference type="Google" id="ProtNLM"/>
    </source>
</evidence>
<dbReference type="InterPro" id="IPR025856">
    <property type="entry name" value="HeH/LEM_domain"/>
</dbReference>
<proteinExistence type="predicted"/>
<dbReference type="InterPro" id="IPR011015">
    <property type="entry name" value="LEM/LEM-like_dom_sf"/>
</dbReference>
<dbReference type="Gene3D" id="1.10.10.1180">
    <property type="entry name" value="MAN1, winged-helix domain"/>
    <property type="match status" value="1"/>
</dbReference>
<evidence type="ECO:0000256" key="6">
    <source>
        <dbReference type="ARBA" id="ARBA00023242"/>
    </source>
</evidence>
<feature type="region of interest" description="Disordered" evidence="7">
    <location>
        <begin position="63"/>
        <end position="234"/>
    </location>
</feature>
<dbReference type="Pfam" id="PF12949">
    <property type="entry name" value="HeH"/>
    <property type="match status" value="1"/>
</dbReference>
<keyword evidence="3" id="KW-0812">Transmembrane</keyword>
<dbReference type="Pfam" id="PF09402">
    <property type="entry name" value="MSC"/>
    <property type="match status" value="1"/>
</dbReference>
<dbReference type="InterPro" id="IPR018996">
    <property type="entry name" value="Man1/Src1-like_C"/>
</dbReference>
<evidence type="ECO:0000256" key="5">
    <source>
        <dbReference type="ARBA" id="ARBA00023136"/>
    </source>
</evidence>
<dbReference type="InterPro" id="IPR041885">
    <property type="entry name" value="MAN1_winged_helix_dom"/>
</dbReference>
<keyword evidence="5" id="KW-0472">Membrane</keyword>
<evidence type="ECO:0000259" key="8">
    <source>
        <dbReference type="Pfam" id="PF09402"/>
    </source>
</evidence>
<accession>A0AAD9ZB49</accession>
<feature type="compositionally biased region" description="Basic and acidic residues" evidence="7">
    <location>
        <begin position="142"/>
        <end position="157"/>
    </location>
</feature>
<keyword evidence="2" id="KW-0597">Phosphoprotein</keyword>
<comment type="subcellular location">
    <subcellularLocation>
        <location evidence="1">Nucleus inner membrane</location>
    </subcellularLocation>
</comment>
<feature type="compositionally biased region" description="Basic and acidic residues" evidence="7">
    <location>
        <begin position="687"/>
        <end position="701"/>
    </location>
</feature>
<dbReference type="EMBL" id="JASNWA010000006">
    <property type="protein sequence ID" value="KAK3174966.1"/>
    <property type="molecule type" value="Genomic_DNA"/>
</dbReference>
<dbReference type="Proteomes" id="UP001276659">
    <property type="component" value="Unassembled WGS sequence"/>
</dbReference>
<dbReference type="GO" id="GO:0005637">
    <property type="term" value="C:nuclear inner membrane"/>
    <property type="evidence" value="ECO:0007669"/>
    <property type="project" value="UniProtKB-SubCell"/>
</dbReference>
<evidence type="ECO:0000313" key="10">
    <source>
        <dbReference type="EMBL" id="KAK3174966.1"/>
    </source>
</evidence>
<name>A0AAD9ZB49_9LECA</name>
<protein>
    <recommendedName>
        <fullName evidence="12">Sister chromatid separation protein</fullName>
    </recommendedName>
</protein>
<dbReference type="GO" id="GO:0034399">
    <property type="term" value="C:nuclear periphery"/>
    <property type="evidence" value="ECO:0007669"/>
    <property type="project" value="TreeGrafter"/>
</dbReference>
<dbReference type="GO" id="GO:0005783">
    <property type="term" value="C:endoplasmic reticulum"/>
    <property type="evidence" value="ECO:0007669"/>
    <property type="project" value="TreeGrafter"/>
</dbReference>
<dbReference type="GO" id="GO:0003682">
    <property type="term" value="F:chromatin binding"/>
    <property type="evidence" value="ECO:0007669"/>
    <property type="project" value="InterPro"/>
</dbReference>
<keyword evidence="11" id="KW-1185">Reference proteome</keyword>
<evidence type="ECO:0000256" key="1">
    <source>
        <dbReference type="ARBA" id="ARBA00004540"/>
    </source>
</evidence>
<evidence type="ECO:0000259" key="9">
    <source>
        <dbReference type="Pfam" id="PF12949"/>
    </source>
</evidence>
<organism evidence="10 11">
    <name type="scientific">Lepraria neglecta</name>
    <dbReference type="NCBI Taxonomy" id="209136"/>
    <lineage>
        <taxon>Eukaryota</taxon>
        <taxon>Fungi</taxon>
        <taxon>Dikarya</taxon>
        <taxon>Ascomycota</taxon>
        <taxon>Pezizomycotina</taxon>
        <taxon>Lecanoromycetes</taxon>
        <taxon>OSLEUM clade</taxon>
        <taxon>Lecanoromycetidae</taxon>
        <taxon>Lecanorales</taxon>
        <taxon>Lecanorineae</taxon>
        <taxon>Stereocaulaceae</taxon>
        <taxon>Lepraria</taxon>
    </lineage>
</organism>
<keyword evidence="4" id="KW-1133">Transmembrane helix</keyword>